<evidence type="ECO:0000313" key="11">
    <source>
        <dbReference type="Proteomes" id="UP000694845"/>
    </source>
</evidence>
<dbReference type="GO" id="GO:0005743">
    <property type="term" value="C:mitochondrial inner membrane"/>
    <property type="evidence" value="ECO:0007669"/>
    <property type="project" value="UniProtKB-SubCell"/>
</dbReference>
<comment type="subcellular location">
    <subcellularLocation>
        <location evidence="1 9">Mitochondrion inner membrane</location>
        <topology evidence="1 9">Multi-pass membrane protein</topology>
    </subcellularLocation>
</comment>
<dbReference type="Proteomes" id="UP000694845">
    <property type="component" value="Unplaced"/>
</dbReference>
<name>A0A8B7XNI6_ACAPL</name>
<sequence>MSRVMAVCVRSAGNLFSKRTANFLRTQGHVCRRYAASDGSSAAKKPVETELSWAQYFFSTHFWGPVANWGIPLAALSDMKKDPEIISPRMTAVLVNLSQLKKSLPQQLQPQHQQLQQYHQHQQRNRLLHQRQHQ</sequence>
<evidence type="ECO:0000256" key="5">
    <source>
        <dbReference type="ARBA" id="ARBA00022792"/>
    </source>
</evidence>
<gene>
    <name evidence="12" type="primary">LOC110974426</name>
</gene>
<comment type="function">
    <text evidence="9">Mediates the uptake of pyruvate into mitochondria.</text>
</comment>
<evidence type="ECO:0000256" key="9">
    <source>
        <dbReference type="RuleBase" id="RU363100"/>
    </source>
</evidence>
<dbReference type="GO" id="GO:0006850">
    <property type="term" value="P:pyruvate import into mitochondria"/>
    <property type="evidence" value="ECO:0007669"/>
    <property type="project" value="InterPro"/>
</dbReference>
<organism evidence="11 12">
    <name type="scientific">Acanthaster planci</name>
    <name type="common">Crown-of-thorns starfish</name>
    <dbReference type="NCBI Taxonomy" id="133434"/>
    <lineage>
        <taxon>Eukaryota</taxon>
        <taxon>Metazoa</taxon>
        <taxon>Echinodermata</taxon>
        <taxon>Eleutherozoa</taxon>
        <taxon>Asterozoa</taxon>
        <taxon>Asteroidea</taxon>
        <taxon>Valvatacea</taxon>
        <taxon>Valvatida</taxon>
        <taxon>Acanthasteridae</taxon>
        <taxon>Acanthaster</taxon>
    </lineage>
</organism>
<keyword evidence="11" id="KW-1185">Reference proteome</keyword>
<dbReference type="RefSeq" id="XP_022081742.1">
    <property type="nucleotide sequence ID" value="XM_022226050.1"/>
</dbReference>
<keyword evidence="5 9" id="KW-0999">Mitochondrion inner membrane</keyword>
<reference evidence="12" key="1">
    <citation type="submission" date="2025-08" db="UniProtKB">
        <authorList>
            <consortium name="RefSeq"/>
        </authorList>
    </citation>
    <scope>IDENTIFICATION</scope>
</reference>
<dbReference type="OrthoDB" id="1697690at2759"/>
<accession>A0A8B7XNI6</accession>
<keyword evidence="8" id="KW-0472">Membrane</keyword>
<evidence type="ECO:0000256" key="4">
    <source>
        <dbReference type="ARBA" id="ARBA00022692"/>
    </source>
</evidence>
<dbReference type="GeneID" id="110974426"/>
<keyword evidence="7 9" id="KW-0496">Mitochondrion</keyword>
<dbReference type="KEGG" id="aplc:110974426"/>
<evidence type="ECO:0000313" key="12">
    <source>
        <dbReference type="RefSeq" id="XP_022081742.1"/>
    </source>
</evidence>
<feature type="compositionally biased region" description="Basic residues" evidence="10">
    <location>
        <begin position="121"/>
        <end position="134"/>
    </location>
</feature>
<evidence type="ECO:0000256" key="3">
    <source>
        <dbReference type="ARBA" id="ARBA00022448"/>
    </source>
</evidence>
<evidence type="ECO:0000256" key="8">
    <source>
        <dbReference type="ARBA" id="ARBA00023136"/>
    </source>
</evidence>
<feature type="region of interest" description="Disordered" evidence="10">
    <location>
        <begin position="106"/>
        <end position="134"/>
    </location>
</feature>
<evidence type="ECO:0000256" key="10">
    <source>
        <dbReference type="SAM" id="MobiDB-lite"/>
    </source>
</evidence>
<keyword evidence="3 9" id="KW-0813">Transport</keyword>
<dbReference type="AlphaFoldDB" id="A0A8B7XNI6"/>
<evidence type="ECO:0000256" key="7">
    <source>
        <dbReference type="ARBA" id="ARBA00023128"/>
    </source>
</evidence>
<protein>
    <recommendedName>
        <fullName evidence="9">Mitochondrial pyruvate carrier</fullName>
    </recommendedName>
</protein>
<evidence type="ECO:0000256" key="6">
    <source>
        <dbReference type="ARBA" id="ARBA00022989"/>
    </source>
</evidence>
<dbReference type="InterPro" id="IPR005336">
    <property type="entry name" value="MPC"/>
</dbReference>
<feature type="compositionally biased region" description="Low complexity" evidence="10">
    <location>
        <begin position="106"/>
        <end position="120"/>
    </location>
</feature>
<keyword evidence="6" id="KW-1133">Transmembrane helix</keyword>
<evidence type="ECO:0000256" key="1">
    <source>
        <dbReference type="ARBA" id="ARBA00004448"/>
    </source>
</evidence>
<keyword evidence="4" id="KW-0812">Transmembrane</keyword>
<comment type="similarity">
    <text evidence="2 9">Belongs to the mitochondrial pyruvate carrier (MPC) (TC 2.A.105) family.</text>
</comment>
<evidence type="ECO:0000256" key="2">
    <source>
        <dbReference type="ARBA" id="ARBA00006416"/>
    </source>
</evidence>
<dbReference type="Pfam" id="PF03650">
    <property type="entry name" value="MPC"/>
    <property type="match status" value="1"/>
</dbReference>
<proteinExistence type="inferred from homology"/>